<evidence type="ECO:0000313" key="2">
    <source>
        <dbReference type="EnsemblPlants" id="AES73130"/>
    </source>
</evidence>
<name>G7J4J4_MEDTR</name>
<dbReference type="Proteomes" id="UP000002051">
    <property type="component" value="Chromosome 3"/>
</dbReference>
<protein>
    <submittedName>
        <fullName evidence="1 2">Uncharacterized protein</fullName>
    </submittedName>
</protein>
<accession>G7J4J4</accession>
<organism evidence="1 3">
    <name type="scientific">Medicago truncatula</name>
    <name type="common">Barrel medic</name>
    <name type="synonym">Medicago tribuloides</name>
    <dbReference type="NCBI Taxonomy" id="3880"/>
    <lineage>
        <taxon>Eukaryota</taxon>
        <taxon>Viridiplantae</taxon>
        <taxon>Streptophyta</taxon>
        <taxon>Embryophyta</taxon>
        <taxon>Tracheophyta</taxon>
        <taxon>Spermatophyta</taxon>
        <taxon>Magnoliopsida</taxon>
        <taxon>eudicotyledons</taxon>
        <taxon>Gunneridae</taxon>
        <taxon>Pentapetalae</taxon>
        <taxon>rosids</taxon>
        <taxon>fabids</taxon>
        <taxon>Fabales</taxon>
        <taxon>Fabaceae</taxon>
        <taxon>Papilionoideae</taxon>
        <taxon>50 kb inversion clade</taxon>
        <taxon>NPAAA clade</taxon>
        <taxon>Hologalegina</taxon>
        <taxon>IRL clade</taxon>
        <taxon>Trifolieae</taxon>
        <taxon>Medicago</taxon>
    </lineage>
</organism>
<sequence>MSIPNIGSKKKKNNNQVVWAPVARSPFQGRIRGIPGSISRGNNTWPVHMPLRMSRISRSPLMGRKPVRKLK</sequence>
<keyword evidence="3" id="KW-1185">Reference proteome</keyword>
<reference evidence="2" key="3">
    <citation type="submission" date="2015-04" db="UniProtKB">
        <authorList>
            <consortium name="EnsemblPlants"/>
        </authorList>
    </citation>
    <scope>IDENTIFICATION</scope>
    <source>
        <strain evidence="2">cv. Jemalong A17</strain>
    </source>
</reference>
<dbReference type="EMBL" id="CM001219">
    <property type="protein sequence ID" value="AES73130.1"/>
    <property type="molecule type" value="Genomic_DNA"/>
</dbReference>
<dbReference type="PaxDb" id="3880-AES73130"/>
<dbReference type="EnsemblPlants" id="AES73130">
    <property type="protein sequence ID" value="AES73130"/>
    <property type="gene ID" value="MTR_3g099950"/>
</dbReference>
<proteinExistence type="predicted"/>
<dbReference type="HOGENOM" id="CLU_2797860_0_0_1"/>
<dbReference type="AlphaFoldDB" id="G7J4J4"/>
<reference evidence="1 3" key="1">
    <citation type="journal article" date="2011" name="Nature">
        <title>The Medicago genome provides insight into the evolution of rhizobial symbioses.</title>
        <authorList>
            <person name="Young N.D."/>
            <person name="Debelle F."/>
            <person name="Oldroyd G.E."/>
            <person name="Geurts R."/>
            <person name="Cannon S.B."/>
            <person name="Udvardi M.K."/>
            <person name="Benedito V.A."/>
            <person name="Mayer K.F."/>
            <person name="Gouzy J."/>
            <person name="Schoof H."/>
            <person name="Van de Peer Y."/>
            <person name="Proost S."/>
            <person name="Cook D.R."/>
            <person name="Meyers B.C."/>
            <person name="Spannagl M."/>
            <person name="Cheung F."/>
            <person name="De Mita S."/>
            <person name="Krishnakumar V."/>
            <person name="Gundlach H."/>
            <person name="Zhou S."/>
            <person name="Mudge J."/>
            <person name="Bharti A.K."/>
            <person name="Murray J.D."/>
            <person name="Naoumkina M.A."/>
            <person name="Rosen B."/>
            <person name="Silverstein K.A."/>
            <person name="Tang H."/>
            <person name="Rombauts S."/>
            <person name="Zhao P.X."/>
            <person name="Zhou P."/>
            <person name="Barbe V."/>
            <person name="Bardou P."/>
            <person name="Bechner M."/>
            <person name="Bellec A."/>
            <person name="Berger A."/>
            <person name="Berges H."/>
            <person name="Bidwell S."/>
            <person name="Bisseling T."/>
            <person name="Choisne N."/>
            <person name="Couloux A."/>
            <person name="Denny R."/>
            <person name="Deshpande S."/>
            <person name="Dai X."/>
            <person name="Doyle J.J."/>
            <person name="Dudez A.M."/>
            <person name="Farmer A.D."/>
            <person name="Fouteau S."/>
            <person name="Franken C."/>
            <person name="Gibelin C."/>
            <person name="Gish J."/>
            <person name="Goldstein S."/>
            <person name="Gonzalez A.J."/>
            <person name="Green P.J."/>
            <person name="Hallab A."/>
            <person name="Hartog M."/>
            <person name="Hua A."/>
            <person name="Humphray S.J."/>
            <person name="Jeong D.H."/>
            <person name="Jing Y."/>
            <person name="Jocker A."/>
            <person name="Kenton S.M."/>
            <person name="Kim D.J."/>
            <person name="Klee K."/>
            <person name="Lai H."/>
            <person name="Lang C."/>
            <person name="Lin S."/>
            <person name="Macmil S.L."/>
            <person name="Magdelenat G."/>
            <person name="Matthews L."/>
            <person name="McCorrison J."/>
            <person name="Monaghan E.L."/>
            <person name="Mun J.H."/>
            <person name="Najar F.Z."/>
            <person name="Nicholson C."/>
            <person name="Noirot C."/>
            <person name="O'Bleness M."/>
            <person name="Paule C.R."/>
            <person name="Poulain J."/>
            <person name="Prion F."/>
            <person name="Qin B."/>
            <person name="Qu C."/>
            <person name="Retzel E.F."/>
            <person name="Riddle C."/>
            <person name="Sallet E."/>
            <person name="Samain S."/>
            <person name="Samson N."/>
            <person name="Sanders I."/>
            <person name="Saurat O."/>
            <person name="Scarpelli C."/>
            <person name="Schiex T."/>
            <person name="Segurens B."/>
            <person name="Severin A.J."/>
            <person name="Sherrier D.J."/>
            <person name="Shi R."/>
            <person name="Sims S."/>
            <person name="Singer S.R."/>
            <person name="Sinharoy S."/>
            <person name="Sterck L."/>
            <person name="Viollet A."/>
            <person name="Wang B.B."/>
            <person name="Wang K."/>
            <person name="Wang M."/>
            <person name="Wang X."/>
            <person name="Warfsmann J."/>
            <person name="Weissenbach J."/>
            <person name="White D.D."/>
            <person name="White J.D."/>
            <person name="Wiley G.B."/>
            <person name="Wincker P."/>
            <person name="Xing Y."/>
            <person name="Yang L."/>
            <person name="Yao Z."/>
            <person name="Ying F."/>
            <person name="Zhai J."/>
            <person name="Zhou L."/>
            <person name="Zuber A."/>
            <person name="Denarie J."/>
            <person name="Dixon R.A."/>
            <person name="May G.D."/>
            <person name="Schwartz D.C."/>
            <person name="Rogers J."/>
            <person name="Quetier F."/>
            <person name="Town C.D."/>
            <person name="Roe B.A."/>
        </authorList>
    </citation>
    <scope>NUCLEOTIDE SEQUENCE [LARGE SCALE GENOMIC DNA]</scope>
    <source>
        <strain evidence="1">A17</strain>
        <strain evidence="2 3">cv. Jemalong A17</strain>
    </source>
</reference>
<gene>
    <name evidence="1" type="ordered locus">MTR_3g099950</name>
</gene>
<evidence type="ECO:0000313" key="3">
    <source>
        <dbReference type="Proteomes" id="UP000002051"/>
    </source>
</evidence>
<reference evidence="1 3" key="2">
    <citation type="journal article" date="2014" name="BMC Genomics">
        <title>An improved genome release (version Mt4.0) for the model legume Medicago truncatula.</title>
        <authorList>
            <person name="Tang H."/>
            <person name="Krishnakumar V."/>
            <person name="Bidwell S."/>
            <person name="Rosen B."/>
            <person name="Chan A."/>
            <person name="Zhou S."/>
            <person name="Gentzbittel L."/>
            <person name="Childs K.L."/>
            <person name="Yandell M."/>
            <person name="Gundlach H."/>
            <person name="Mayer K.F."/>
            <person name="Schwartz D.C."/>
            <person name="Town C.D."/>
        </authorList>
    </citation>
    <scope>GENOME REANNOTATION</scope>
    <source>
        <strain evidence="2 3">cv. Jemalong A17</strain>
    </source>
</reference>
<evidence type="ECO:0000313" key="1">
    <source>
        <dbReference type="EMBL" id="AES73130.1"/>
    </source>
</evidence>